<dbReference type="EMBL" id="VANS01000001">
    <property type="protein sequence ID" value="TMM55604.1"/>
    <property type="molecule type" value="Genomic_DNA"/>
</dbReference>
<dbReference type="InterPro" id="IPR034660">
    <property type="entry name" value="DinB/YfiT-like"/>
</dbReference>
<organism evidence="4 5">
    <name type="scientific">Sulfitobacter sabulilitoris</name>
    <dbReference type="NCBI Taxonomy" id="2562655"/>
    <lineage>
        <taxon>Bacteria</taxon>
        <taxon>Pseudomonadati</taxon>
        <taxon>Pseudomonadota</taxon>
        <taxon>Alphaproteobacteria</taxon>
        <taxon>Rhodobacterales</taxon>
        <taxon>Roseobacteraceae</taxon>
        <taxon>Sulfitobacter</taxon>
    </lineage>
</organism>
<comment type="caution">
    <text evidence="4">The sequence shown here is derived from an EMBL/GenBank/DDBJ whole genome shotgun (WGS) entry which is preliminary data.</text>
</comment>
<keyword evidence="2 3" id="KW-0479">Metal-binding</keyword>
<dbReference type="Gene3D" id="1.20.120.450">
    <property type="entry name" value="dinb family like domain"/>
    <property type="match status" value="1"/>
</dbReference>
<dbReference type="SUPFAM" id="SSF109854">
    <property type="entry name" value="DinB/YfiT-like putative metalloenzymes"/>
    <property type="match status" value="1"/>
</dbReference>
<feature type="binding site" evidence="3">
    <location>
        <position position="129"/>
    </location>
    <ligand>
        <name>a divalent metal cation</name>
        <dbReference type="ChEBI" id="CHEBI:60240"/>
    </ligand>
</feature>
<dbReference type="Proteomes" id="UP000309550">
    <property type="component" value="Unassembled WGS sequence"/>
</dbReference>
<dbReference type="AlphaFoldDB" id="A0A5S3PMF2"/>
<evidence type="ECO:0000313" key="4">
    <source>
        <dbReference type="EMBL" id="TMM55604.1"/>
    </source>
</evidence>
<dbReference type="OrthoDB" id="9807509at2"/>
<evidence type="ECO:0000256" key="1">
    <source>
        <dbReference type="ARBA" id="ARBA00008635"/>
    </source>
</evidence>
<dbReference type="GO" id="GO:0046872">
    <property type="term" value="F:metal ion binding"/>
    <property type="evidence" value="ECO:0007669"/>
    <property type="project" value="UniProtKB-KW"/>
</dbReference>
<sequence length="160" mass="17964">MARYNAWQNRQVMPVLDAMPQADLCRDRGAFFGSLLATANHLLWGDMLWMSRFDPRLAAPETGIPESVALHPTAAAWGAERFRLDGRILLWAQGLRAIDLKGEISWYSGALQRDMKVPLTQAVVHMFNHQTHHRGQIHAMLTAAGYRAPVSDLFAMPEEA</sequence>
<evidence type="ECO:0000313" key="5">
    <source>
        <dbReference type="Proteomes" id="UP000309550"/>
    </source>
</evidence>
<proteinExistence type="inferred from homology"/>
<evidence type="ECO:0000256" key="2">
    <source>
        <dbReference type="ARBA" id="ARBA00022723"/>
    </source>
</evidence>
<keyword evidence="5" id="KW-1185">Reference proteome</keyword>
<gene>
    <name evidence="4" type="ORF">FDT80_03630</name>
</gene>
<accession>A0A5S3PMF2</accession>
<name>A0A5S3PMF2_9RHOB</name>
<reference evidence="4 5" key="1">
    <citation type="submission" date="2019-05" db="EMBL/GenBank/DDBJ databases">
        <title>Sulfitobacter sabulilitoris sp. nov., isolated from a marine sand.</title>
        <authorList>
            <person name="Yoon J.-H."/>
        </authorList>
    </citation>
    <scope>NUCLEOTIDE SEQUENCE [LARGE SCALE GENOMIC DNA]</scope>
    <source>
        <strain evidence="4 5">HSMS-29</strain>
    </source>
</reference>
<comment type="similarity">
    <text evidence="1">Belongs to the DinB family.</text>
</comment>
<feature type="binding site" evidence="3">
    <location>
        <position position="41"/>
    </location>
    <ligand>
        <name>a divalent metal cation</name>
        <dbReference type="ChEBI" id="CHEBI:60240"/>
    </ligand>
</feature>
<dbReference type="InterPro" id="IPR007837">
    <property type="entry name" value="DinB"/>
</dbReference>
<feature type="binding site" evidence="3">
    <location>
        <position position="133"/>
    </location>
    <ligand>
        <name>a divalent metal cation</name>
        <dbReference type="ChEBI" id="CHEBI:60240"/>
    </ligand>
</feature>
<evidence type="ECO:0000256" key="3">
    <source>
        <dbReference type="PIRSR" id="PIRSR607837-1"/>
    </source>
</evidence>
<dbReference type="PANTHER" id="PTHR37302:SF1">
    <property type="entry name" value="PROTEIN DINB"/>
    <property type="match status" value="1"/>
</dbReference>
<protein>
    <submittedName>
        <fullName evidence="4">Damage-inducible protein DinB</fullName>
    </submittedName>
</protein>
<dbReference type="PANTHER" id="PTHR37302">
    <property type="entry name" value="SLR1116 PROTEIN"/>
    <property type="match status" value="1"/>
</dbReference>
<dbReference type="Pfam" id="PF05163">
    <property type="entry name" value="DinB"/>
    <property type="match status" value="1"/>
</dbReference>